<accession>A0A6G1BS27</accession>
<feature type="compositionally biased region" description="Basic and acidic residues" evidence="1">
    <location>
        <begin position="37"/>
        <end position="46"/>
    </location>
</feature>
<proteinExistence type="predicted"/>
<dbReference type="AlphaFoldDB" id="A0A6G1BS27"/>
<dbReference type="Proteomes" id="UP000479710">
    <property type="component" value="Unassembled WGS sequence"/>
</dbReference>
<feature type="region of interest" description="Disordered" evidence="1">
    <location>
        <begin position="1"/>
        <end position="70"/>
    </location>
</feature>
<dbReference type="EMBL" id="SPHZ02000011">
    <property type="protein sequence ID" value="KAF0890809.1"/>
    <property type="molecule type" value="Genomic_DNA"/>
</dbReference>
<organism evidence="2 3">
    <name type="scientific">Oryza meyeriana var. granulata</name>
    <dbReference type="NCBI Taxonomy" id="110450"/>
    <lineage>
        <taxon>Eukaryota</taxon>
        <taxon>Viridiplantae</taxon>
        <taxon>Streptophyta</taxon>
        <taxon>Embryophyta</taxon>
        <taxon>Tracheophyta</taxon>
        <taxon>Spermatophyta</taxon>
        <taxon>Magnoliopsida</taxon>
        <taxon>Liliopsida</taxon>
        <taxon>Poales</taxon>
        <taxon>Poaceae</taxon>
        <taxon>BOP clade</taxon>
        <taxon>Oryzoideae</taxon>
        <taxon>Oryzeae</taxon>
        <taxon>Oryzinae</taxon>
        <taxon>Oryza</taxon>
        <taxon>Oryza meyeriana</taxon>
    </lineage>
</organism>
<evidence type="ECO:0000256" key="1">
    <source>
        <dbReference type="SAM" id="MobiDB-lite"/>
    </source>
</evidence>
<protein>
    <submittedName>
        <fullName evidence="2">Uncharacterized protein</fullName>
    </submittedName>
</protein>
<evidence type="ECO:0000313" key="2">
    <source>
        <dbReference type="EMBL" id="KAF0890809.1"/>
    </source>
</evidence>
<evidence type="ECO:0000313" key="3">
    <source>
        <dbReference type="Proteomes" id="UP000479710"/>
    </source>
</evidence>
<sequence length="70" mass="7169">MRGAKCHPMPCHSESTQAAAWEGAKASSVGTGSSAGKEQRRCREEAVPNGGGAGKEQRLAVQCPPPPPPS</sequence>
<gene>
    <name evidence="2" type="ORF">E2562_004294</name>
</gene>
<reference evidence="2 3" key="1">
    <citation type="submission" date="2019-11" db="EMBL/GenBank/DDBJ databases">
        <title>Whole genome sequence of Oryza granulata.</title>
        <authorList>
            <person name="Li W."/>
        </authorList>
    </citation>
    <scope>NUCLEOTIDE SEQUENCE [LARGE SCALE GENOMIC DNA]</scope>
    <source>
        <strain evidence="3">cv. Menghai</strain>
        <tissue evidence="2">Leaf</tissue>
    </source>
</reference>
<keyword evidence="3" id="KW-1185">Reference proteome</keyword>
<name>A0A6G1BS27_9ORYZ</name>
<comment type="caution">
    <text evidence="2">The sequence shown here is derived from an EMBL/GenBank/DDBJ whole genome shotgun (WGS) entry which is preliminary data.</text>
</comment>